<keyword evidence="1" id="KW-1133">Transmembrane helix</keyword>
<dbReference type="EMBL" id="QVEU01000006">
    <property type="protein sequence ID" value="RGB75317.1"/>
    <property type="molecule type" value="Genomic_DNA"/>
</dbReference>
<evidence type="ECO:0000256" key="1">
    <source>
        <dbReference type="SAM" id="Phobius"/>
    </source>
</evidence>
<organism evidence="2 3">
    <name type="scientific">Anaerococcus nagyae</name>
    <dbReference type="NCBI Taxonomy" id="1755241"/>
    <lineage>
        <taxon>Bacteria</taxon>
        <taxon>Bacillati</taxon>
        <taxon>Bacillota</taxon>
        <taxon>Tissierellia</taxon>
        <taxon>Tissierellales</taxon>
        <taxon>Peptoniphilaceae</taxon>
        <taxon>Anaerococcus</taxon>
    </lineage>
</organism>
<evidence type="ECO:0000313" key="3">
    <source>
        <dbReference type="Proteomes" id="UP000261011"/>
    </source>
</evidence>
<keyword evidence="1" id="KW-0812">Transmembrane</keyword>
<evidence type="ECO:0000313" key="2">
    <source>
        <dbReference type="EMBL" id="RGB75317.1"/>
    </source>
</evidence>
<protein>
    <submittedName>
        <fullName evidence="2">Uncharacterized protein</fullName>
    </submittedName>
</protein>
<keyword evidence="3" id="KW-1185">Reference proteome</keyword>
<reference evidence="2 3" key="1">
    <citation type="submission" date="2018-08" db="EMBL/GenBank/DDBJ databases">
        <title>A genome reference for cultivated species of the human gut microbiota.</title>
        <authorList>
            <person name="Zou Y."/>
            <person name="Xue W."/>
            <person name="Luo G."/>
        </authorList>
    </citation>
    <scope>NUCLEOTIDE SEQUENCE [LARGE SCALE GENOMIC DNA]</scope>
    <source>
        <strain evidence="2 3">OF01-3</strain>
    </source>
</reference>
<feature type="transmembrane region" description="Helical" evidence="1">
    <location>
        <begin position="60"/>
        <end position="81"/>
    </location>
</feature>
<name>A0A3E2TGJ3_9FIRM</name>
<sequence length="88" mass="10039">MYFIIAMLAMKYFNLAINKAEDTKTTPKVRNISRAIVIIVSLIAIVSLSIYSILATEVGLTRRVIAGMVTFAMLIYFIYLIRKYIKTK</sequence>
<accession>A0A3E2TGJ3</accession>
<feature type="transmembrane region" description="Helical" evidence="1">
    <location>
        <begin position="35"/>
        <end position="54"/>
    </location>
</feature>
<dbReference type="RefSeq" id="WP_117522037.1">
    <property type="nucleotide sequence ID" value="NZ_AP031484.1"/>
</dbReference>
<proteinExistence type="predicted"/>
<comment type="caution">
    <text evidence="2">The sequence shown here is derived from an EMBL/GenBank/DDBJ whole genome shotgun (WGS) entry which is preliminary data.</text>
</comment>
<gene>
    <name evidence="2" type="ORF">DXA39_07190</name>
</gene>
<keyword evidence="1" id="KW-0472">Membrane</keyword>
<dbReference type="AlphaFoldDB" id="A0A3E2TGJ3"/>
<dbReference type="Proteomes" id="UP000261011">
    <property type="component" value="Unassembled WGS sequence"/>
</dbReference>